<keyword evidence="1" id="KW-1133">Transmembrane helix</keyword>
<dbReference type="PANTHER" id="PTHR34980">
    <property type="entry name" value="INNER MEMBRANE PROTEIN-RELATED-RELATED"/>
    <property type="match status" value="1"/>
</dbReference>
<comment type="caution">
    <text evidence="2">The sequence shown here is derived from an EMBL/GenBank/DDBJ whole genome shotgun (WGS) entry which is preliminary data.</text>
</comment>
<evidence type="ECO:0000313" key="3">
    <source>
        <dbReference type="Proteomes" id="UP001501337"/>
    </source>
</evidence>
<dbReference type="Pfam" id="PF05656">
    <property type="entry name" value="DUF805"/>
    <property type="match status" value="1"/>
</dbReference>
<feature type="transmembrane region" description="Helical" evidence="1">
    <location>
        <begin position="46"/>
        <end position="67"/>
    </location>
</feature>
<dbReference type="PANTHER" id="PTHR34980:SF2">
    <property type="entry name" value="INNER MEMBRANE PROTEIN YHAH-RELATED"/>
    <property type="match status" value="1"/>
</dbReference>
<accession>A0ABP7PIJ7</accession>
<proteinExistence type="predicted"/>
<protein>
    <recommendedName>
        <fullName evidence="4">DUF805 domain-containing protein</fullName>
    </recommendedName>
</protein>
<evidence type="ECO:0008006" key="4">
    <source>
        <dbReference type="Google" id="ProtNLM"/>
    </source>
</evidence>
<dbReference type="EMBL" id="BAABBO010000011">
    <property type="protein sequence ID" value="GAA3966223.1"/>
    <property type="molecule type" value="Genomic_DNA"/>
</dbReference>
<feature type="transmembrane region" description="Helical" evidence="1">
    <location>
        <begin position="79"/>
        <end position="99"/>
    </location>
</feature>
<reference evidence="3" key="1">
    <citation type="journal article" date="2019" name="Int. J. Syst. Evol. Microbiol.">
        <title>The Global Catalogue of Microorganisms (GCM) 10K type strain sequencing project: providing services to taxonomists for standard genome sequencing and annotation.</title>
        <authorList>
            <consortium name="The Broad Institute Genomics Platform"/>
            <consortium name="The Broad Institute Genome Sequencing Center for Infectious Disease"/>
            <person name="Wu L."/>
            <person name="Ma J."/>
        </authorList>
    </citation>
    <scope>NUCLEOTIDE SEQUENCE [LARGE SCALE GENOMIC DNA]</scope>
    <source>
        <strain evidence="3">JCM 17555</strain>
    </source>
</reference>
<sequence length="119" mass="13466">MEWYKKALQNYVVFTGRAHRTEYWMFILIHILILLGIGLVERTLGLGNFLSGLYSLVLFIPLISAAVRRLHDTGRTGWWYLLMLIPVIGTIIIIIMLALDSEPGANEYGPNPKGLNPPD</sequence>
<dbReference type="InterPro" id="IPR008523">
    <property type="entry name" value="DUF805"/>
</dbReference>
<dbReference type="Proteomes" id="UP001501337">
    <property type="component" value="Unassembled WGS sequence"/>
</dbReference>
<feature type="transmembrane region" description="Helical" evidence="1">
    <location>
        <begin position="21"/>
        <end position="40"/>
    </location>
</feature>
<name>A0ABP7PIJ7_9GAMM</name>
<keyword evidence="1" id="KW-0472">Membrane</keyword>
<dbReference type="RefSeq" id="WP_344806875.1">
    <property type="nucleotide sequence ID" value="NZ_BAABBO010000011.1"/>
</dbReference>
<keyword evidence="3" id="KW-1185">Reference proteome</keyword>
<organism evidence="2 3">
    <name type="scientific">Allohahella marinimesophila</name>
    <dbReference type="NCBI Taxonomy" id="1054972"/>
    <lineage>
        <taxon>Bacteria</taxon>
        <taxon>Pseudomonadati</taxon>
        <taxon>Pseudomonadota</taxon>
        <taxon>Gammaproteobacteria</taxon>
        <taxon>Oceanospirillales</taxon>
        <taxon>Hahellaceae</taxon>
        <taxon>Allohahella</taxon>
    </lineage>
</organism>
<gene>
    <name evidence="2" type="ORF">GCM10022278_25160</name>
</gene>
<keyword evidence="1" id="KW-0812">Transmembrane</keyword>
<evidence type="ECO:0000256" key="1">
    <source>
        <dbReference type="SAM" id="Phobius"/>
    </source>
</evidence>
<evidence type="ECO:0000313" key="2">
    <source>
        <dbReference type="EMBL" id="GAA3966223.1"/>
    </source>
</evidence>